<comment type="subunit">
    <text evidence="8">Monomer.</text>
</comment>
<dbReference type="SUPFAM" id="SSF53748">
    <property type="entry name" value="Phosphoglycerate kinase"/>
    <property type="match status" value="1"/>
</dbReference>
<comment type="subcellular location">
    <subcellularLocation>
        <location evidence="8">Cytoplasm</location>
    </subcellularLocation>
</comment>
<feature type="binding site" evidence="8">
    <location>
        <begin position="19"/>
        <end position="21"/>
    </location>
    <ligand>
        <name>substrate</name>
    </ligand>
</feature>
<organism evidence="10 11">
    <name type="scientific">Algivirga pacifica</name>
    <dbReference type="NCBI Taxonomy" id="1162670"/>
    <lineage>
        <taxon>Bacteria</taxon>
        <taxon>Pseudomonadati</taxon>
        <taxon>Bacteroidota</taxon>
        <taxon>Cytophagia</taxon>
        <taxon>Cytophagales</taxon>
        <taxon>Flammeovirgaceae</taxon>
        <taxon>Algivirga</taxon>
    </lineage>
</organism>
<gene>
    <name evidence="8" type="primary">pgk</name>
    <name evidence="10" type="ORF">GCM10023331_06770</name>
</gene>
<feature type="binding site" evidence="8">
    <location>
        <position position="117"/>
    </location>
    <ligand>
        <name>substrate</name>
    </ligand>
</feature>
<feature type="binding site" evidence="8">
    <location>
        <position position="35"/>
    </location>
    <ligand>
        <name>substrate</name>
    </ligand>
</feature>
<dbReference type="GO" id="GO:0016301">
    <property type="term" value="F:kinase activity"/>
    <property type="evidence" value="ECO:0007669"/>
    <property type="project" value="UniProtKB-KW"/>
</dbReference>
<evidence type="ECO:0000256" key="2">
    <source>
        <dbReference type="ARBA" id="ARBA00008982"/>
    </source>
</evidence>
<dbReference type="Gene3D" id="3.40.50.1260">
    <property type="entry name" value="Phosphoglycerate kinase, N-terminal domain"/>
    <property type="match status" value="2"/>
</dbReference>
<feature type="binding site" evidence="8">
    <location>
        <position position="323"/>
    </location>
    <ligand>
        <name>ATP</name>
        <dbReference type="ChEBI" id="CHEBI:30616"/>
    </ligand>
</feature>
<dbReference type="RefSeq" id="WP_345369198.1">
    <property type="nucleotide sequence ID" value="NZ_BAABJX010000014.1"/>
</dbReference>
<dbReference type="InterPro" id="IPR015824">
    <property type="entry name" value="Phosphoglycerate_kinase_N"/>
</dbReference>
<dbReference type="HAMAP" id="MF_00145">
    <property type="entry name" value="Phosphoglyc_kinase"/>
    <property type="match status" value="1"/>
</dbReference>
<evidence type="ECO:0000256" key="1">
    <source>
        <dbReference type="ARBA" id="ARBA00000642"/>
    </source>
</evidence>
<dbReference type="Pfam" id="PF00162">
    <property type="entry name" value="PGK"/>
    <property type="match status" value="1"/>
</dbReference>
<dbReference type="PRINTS" id="PR00477">
    <property type="entry name" value="PHGLYCKINASE"/>
</dbReference>
<reference evidence="11" key="1">
    <citation type="journal article" date="2019" name="Int. J. Syst. Evol. Microbiol.">
        <title>The Global Catalogue of Microorganisms (GCM) 10K type strain sequencing project: providing services to taxonomists for standard genome sequencing and annotation.</title>
        <authorList>
            <consortium name="The Broad Institute Genomics Platform"/>
            <consortium name="The Broad Institute Genome Sequencing Center for Infectious Disease"/>
            <person name="Wu L."/>
            <person name="Ma J."/>
        </authorList>
    </citation>
    <scope>NUCLEOTIDE SEQUENCE [LARGE SCALE GENOMIC DNA]</scope>
    <source>
        <strain evidence="11">JCM 18326</strain>
    </source>
</reference>
<keyword evidence="8" id="KW-0963">Cytoplasm</keyword>
<protein>
    <recommendedName>
        <fullName evidence="3 8">Phosphoglycerate kinase</fullName>
        <ecNumber evidence="3 8">2.7.2.3</ecNumber>
    </recommendedName>
</protein>
<dbReference type="PANTHER" id="PTHR11406">
    <property type="entry name" value="PHOSPHOGLYCERATE KINASE"/>
    <property type="match status" value="1"/>
</dbReference>
<evidence type="ECO:0000256" key="7">
    <source>
        <dbReference type="ARBA" id="ARBA00022840"/>
    </source>
</evidence>
<sequence>MKTVADYNFSGKKAVVRVDLNVPLNDDFSVRDYTRINAVIPTVKKILEDGGAAILMSHMGRPKDGFEDKFSLKHIVEPLSEKLGVEVLFGGDCIGTAADAMAADLKAGQVMLLDNLRFYKEEKKGDEDFAKKLASRGDVWVMDAFGTAHRAHASTAVIGQFVADKVAGFTMGRELEAAQKVLESGEKPVTAIMGGAKVSDKILIIEKMLNVCDNVIIGGGMAYTFCKAQGGQIGTSLCEEDKLDLALELIKKAKEQNVQLILPTDCRITKEFSNDGEIIIGSNMEIPEDMMGLDIGPDSEKKFQEVILDSKTILWNGPMGVFEFENFANGTISIAEAVAEATEKNGAFSLIGGGDSAAAVNNLGFGDRVSYISTGGGAMLELMEGKELPGIAALK</sequence>
<keyword evidence="11" id="KW-1185">Reference proteome</keyword>
<comment type="caution">
    <text evidence="10">The sequence shown here is derived from an EMBL/GenBank/DDBJ whole genome shotgun (WGS) entry which is preliminary data.</text>
</comment>
<dbReference type="EMBL" id="BAABJX010000014">
    <property type="protein sequence ID" value="GAA4824922.1"/>
    <property type="molecule type" value="Genomic_DNA"/>
</dbReference>
<proteinExistence type="inferred from homology"/>
<keyword evidence="7 8" id="KW-0067">ATP-binding</keyword>
<evidence type="ECO:0000256" key="5">
    <source>
        <dbReference type="ARBA" id="ARBA00022741"/>
    </source>
</evidence>
<dbReference type="InterPro" id="IPR036043">
    <property type="entry name" value="Phosphoglycerate_kinase_sf"/>
</dbReference>
<dbReference type="InterPro" id="IPR001576">
    <property type="entry name" value="Phosphoglycerate_kinase"/>
</dbReference>
<keyword evidence="5 8" id="KW-0547">Nucleotide-binding</keyword>
<keyword evidence="6 8" id="KW-0418">Kinase</keyword>
<feature type="binding site" evidence="8">
    <location>
        <position position="150"/>
    </location>
    <ligand>
        <name>substrate</name>
    </ligand>
</feature>
<dbReference type="Proteomes" id="UP001500298">
    <property type="component" value="Unassembled WGS sequence"/>
</dbReference>
<keyword evidence="4 8" id="KW-0808">Transferase</keyword>
<dbReference type="PANTHER" id="PTHR11406:SF23">
    <property type="entry name" value="PHOSPHOGLYCERATE KINASE 1, CHLOROPLASTIC-RELATED"/>
    <property type="match status" value="1"/>
</dbReference>
<feature type="binding site" evidence="8">
    <location>
        <position position="201"/>
    </location>
    <ligand>
        <name>ATP</name>
        <dbReference type="ChEBI" id="CHEBI:30616"/>
    </ligand>
</feature>
<evidence type="ECO:0000256" key="9">
    <source>
        <dbReference type="RuleBase" id="RU000532"/>
    </source>
</evidence>
<dbReference type="PIRSF" id="PIRSF000724">
    <property type="entry name" value="Pgk"/>
    <property type="match status" value="1"/>
</dbReference>
<accession>A0ABP9D2F7</accession>
<evidence type="ECO:0000256" key="6">
    <source>
        <dbReference type="ARBA" id="ARBA00022777"/>
    </source>
</evidence>
<evidence type="ECO:0000256" key="8">
    <source>
        <dbReference type="HAMAP-Rule" id="MF_00145"/>
    </source>
</evidence>
<comment type="pathway">
    <text evidence="8">Carbohydrate degradation; glycolysis; pyruvate from D-glyceraldehyde 3-phosphate: step 2/5.</text>
</comment>
<feature type="binding site" evidence="8">
    <location>
        <begin position="58"/>
        <end position="61"/>
    </location>
    <ligand>
        <name>substrate</name>
    </ligand>
</feature>
<feature type="binding site" evidence="8">
    <location>
        <position position="292"/>
    </location>
    <ligand>
        <name>ATP</name>
        <dbReference type="ChEBI" id="CHEBI:30616"/>
    </ligand>
</feature>
<comment type="catalytic activity">
    <reaction evidence="1 8 9">
        <text>(2R)-3-phosphoglycerate + ATP = (2R)-3-phospho-glyceroyl phosphate + ADP</text>
        <dbReference type="Rhea" id="RHEA:14801"/>
        <dbReference type="ChEBI" id="CHEBI:30616"/>
        <dbReference type="ChEBI" id="CHEBI:57604"/>
        <dbReference type="ChEBI" id="CHEBI:58272"/>
        <dbReference type="ChEBI" id="CHEBI:456216"/>
        <dbReference type="EC" id="2.7.2.3"/>
    </reaction>
</comment>
<name>A0ABP9D2F7_9BACT</name>
<keyword evidence="8" id="KW-0324">Glycolysis</keyword>
<feature type="binding site" evidence="8">
    <location>
        <begin position="353"/>
        <end position="356"/>
    </location>
    <ligand>
        <name>ATP</name>
        <dbReference type="ChEBI" id="CHEBI:30616"/>
    </ligand>
</feature>
<dbReference type="EC" id="2.7.2.3" evidence="3 8"/>
<evidence type="ECO:0000256" key="4">
    <source>
        <dbReference type="ARBA" id="ARBA00022679"/>
    </source>
</evidence>
<evidence type="ECO:0000313" key="11">
    <source>
        <dbReference type="Proteomes" id="UP001500298"/>
    </source>
</evidence>
<evidence type="ECO:0000313" key="10">
    <source>
        <dbReference type="EMBL" id="GAA4824922.1"/>
    </source>
</evidence>
<evidence type="ECO:0000256" key="3">
    <source>
        <dbReference type="ARBA" id="ARBA00013061"/>
    </source>
</evidence>
<comment type="similarity">
    <text evidence="2 8 9">Belongs to the phosphoglycerate kinase family.</text>
</comment>